<dbReference type="RefSeq" id="WP_382199442.1">
    <property type="nucleotide sequence ID" value="NZ_JBHTBZ010000015.1"/>
</dbReference>
<dbReference type="Gene3D" id="3.30.70.2190">
    <property type="match status" value="1"/>
</dbReference>
<dbReference type="InterPro" id="IPR016169">
    <property type="entry name" value="FAD-bd_PCMH_sub2"/>
</dbReference>
<dbReference type="SUPFAM" id="SSF56176">
    <property type="entry name" value="FAD-binding/transporter-associated domain-like"/>
    <property type="match status" value="1"/>
</dbReference>
<dbReference type="Gene3D" id="3.30.70.2740">
    <property type="match status" value="1"/>
</dbReference>
<evidence type="ECO:0000313" key="8">
    <source>
        <dbReference type="Proteomes" id="UP001596457"/>
    </source>
</evidence>
<dbReference type="InterPro" id="IPR004113">
    <property type="entry name" value="FAD-bd_oxidored_4_C"/>
</dbReference>
<dbReference type="Gene3D" id="3.30.465.10">
    <property type="match status" value="1"/>
</dbReference>
<comment type="cofactor">
    <cofactor evidence="1">
        <name>FAD</name>
        <dbReference type="ChEBI" id="CHEBI:57692"/>
    </cofactor>
</comment>
<reference evidence="8" key="1">
    <citation type="journal article" date="2019" name="Int. J. Syst. Evol. Microbiol.">
        <title>The Global Catalogue of Microorganisms (GCM) 10K type strain sequencing project: providing services to taxonomists for standard genome sequencing and annotation.</title>
        <authorList>
            <consortium name="The Broad Institute Genomics Platform"/>
            <consortium name="The Broad Institute Genome Sequencing Center for Infectious Disease"/>
            <person name="Wu L."/>
            <person name="Ma J."/>
        </authorList>
    </citation>
    <scope>NUCLEOTIDE SEQUENCE [LARGE SCALE GENOMIC DNA]</scope>
    <source>
        <strain evidence="8">CCUG 53903</strain>
    </source>
</reference>
<feature type="domain" description="FAD-binding PCMH-type" evidence="6">
    <location>
        <begin position="52"/>
        <end position="231"/>
    </location>
</feature>
<keyword evidence="5" id="KW-0560">Oxidoreductase</keyword>
<evidence type="ECO:0000256" key="1">
    <source>
        <dbReference type="ARBA" id="ARBA00001974"/>
    </source>
</evidence>
<comment type="similarity">
    <text evidence="2">Belongs to the FAD-binding oxidoreductase/transferase type 4 family.</text>
</comment>
<keyword evidence="4" id="KW-0274">FAD</keyword>
<gene>
    <name evidence="7" type="ORF">ACFQU0_06910</name>
</gene>
<dbReference type="InterPro" id="IPR016167">
    <property type="entry name" value="FAD-bd_PCMH_sub1"/>
</dbReference>
<accession>A0ABW2SAH6</accession>
<dbReference type="InterPro" id="IPR016166">
    <property type="entry name" value="FAD-bd_PCMH"/>
</dbReference>
<dbReference type="InterPro" id="IPR016171">
    <property type="entry name" value="Vanillyl_alc_oxidase_C-sub2"/>
</dbReference>
<dbReference type="InterPro" id="IPR051264">
    <property type="entry name" value="FAD-oxidored/transferase_4"/>
</dbReference>
<dbReference type="InterPro" id="IPR006094">
    <property type="entry name" value="Oxid_FAD_bind_N"/>
</dbReference>
<dbReference type="Pfam" id="PF01565">
    <property type="entry name" value="FAD_binding_4"/>
    <property type="match status" value="1"/>
</dbReference>
<dbReference type="InterPro" id="IPR036318">
    <property type="entry name" value="FAD-bd_PCMH-like_sf"/>
</dbReference>
<comment type="caution">
    <text evidence="7">The sequence shown here is derived from an EMBL/GenBank/DDBJ whole genome shotgun (WGS) entry which is preliminary data.</text>
</comment>
<dbReference type="PROSITE" id="PS51387">
    <property type="entry name" value="FAD_PCMH"/>
    <property type="match status" value="1"/>
</dbReference>
<keyword evidence="3" id="KW-0285">Flavoprotein</keyword>
<dbReference type="Proteomes" id="UP001596457">
    <property type="component" value="Unassembled WGS sequence"/>
</dbReference>
<name>A0ABW2SAH6_9BURK</name>
<sequence length="482" mass="51780">MNMTKLSDEVGVGRLPDATNEVRRLLADLESEVSILDADQAGPRYCRDWDDSVGDPAPVVRPRTPEALARVVGRLGAAGLRMVPQGGMTGLVAGGAPQRGEVVVSTELLDVIEGVDVFNGTMRVQAGVTLQAVQEEAQRHGLFYPVDLGSRGSCHMGGNIATNAGGNRVLQYGMTRASVLGLEAVLADGTVLSRLGEVVKDNAGYDLKQLFIGSEGTLGVVTRAVLRLQPQPRERITAVLGCASLDQVLQALVLTRRLLGPALTSFEVMWRDFVAFVTGDLGLGRDPFAGAAPFQILIEVSCFDPDEERERSRVEESLAQVAETLGSEQVVVAQSLKDAEDLWRVRDSSGEVARAMGDYLSFDISIPTSQLQAVLGRIEVELERLSPGMRKVTYGHLGDGNLHLLLACPSELAAAVEDRVYQLVTEAQGSLSAEHGIGMAKREALARWLPPAELAVMNRIKRALDPNGLLSRGRVLVSDFPE</sequence>
<evidence type="ECO:0000256" key="3">
    <source>
        <dbReference type="ARBA" id="ARBA00022630"/>
    </source>
</evidence>
<dbReference type="Pfam" id="PF02913">
    <property type="entry name" value="FAD-oxidase_C"/>
    <property type="match status" value="1"/>
</dbReference>
<dbReference type="Gene3D" id="1.10.45.10">
    <property type="entry name" value="Vanillyl-alcohol Oxidase, Chain A, domain 4"/>
    <property type="match status" value="1"/>
</dbReference>
<dbReference type="InterPro" id="IPR016164">
    <property type="entry name" value="FAD-linked_Oxase-like_C"/>
</dbReference>
<dbReference type="EMBL" id="JBHTBZ010000015">
    <property type="protein sequence ID" value="MFC7460158.1"/>
    <property type="molecule type" value="Genomic_DNA"/>
</dbReference>
<protein>
    <submittedName>
        <fullName evidence="7">FAD-binding oxidoreductase</fullName>
    </submittedName>
</protein>
<organism evidence="7 8">
    <name type="scientific">Hydrogenophaga defluvii</name>
    <dbReference type="NCBI Taxonomy" id="249410"/>
    <lineage>
        <taxon>Bacteria</taxon>
        <taxon>Pseudomonadati</taxon>
        <taxon>Pseudomonadota</taxon>
        <taxon>Betaproteobacteria</taxon>
        <taxon>Burkholderiales</taxon>
        <taxon>Comamonadaceae</taxon>
        <taxon>Hydrogenophaga</taxon>
    </lineage>
</organism>
<evidence type="ECO:0000259" key="6">
    <source>
        <dbReference type="PROSITE" id="PS51387"/>
    </source>
</evidence>
<evidence type="ECO:0000256" key="2">
    <source>
        <dbReference type="ARBA" id="ARBA00008000"/>
    </source>
</evidence>
<evidence type="ECO:0000256" key="5">
    <source>
        <dbReference type="ARBA" id="ARBA00023002"/>
    </source>
</evidence>
<dbReference type="Gene3D" id="3.30.43.10">
    <property type="entry name" value="Uridine Diphospho-n-acetylenolpyruvylglucosamine Reductase, domain 2"/>
    <property type="match status" value="1"/>
</dbReference>
<evidence type="ECO:0000313" key="7">
    <source>
        <dbReference type="EMBL" id="MFC7460158.1"/>
    </source>
</evidence>
<dbReference type="SUPFAM" id="SSF55103">
    <property type="entry name" value="FAD-linked oxidases, C-terminal domain"/>
    <property type="match status" value="1"/>
</dbReference>
<proteinExistence type="inferred from homology"/>
<evidence type="ECO:0000256" key="4">
    <source>
        <dbReference type="ARBA" id="ARBA00022827"/>
    </source>
</evidence>
<dbReference type="PANTHER" id="PTHR43716:SF1">
    <property type="entry name" value="D-2-HYDROXYGLUTARATE DEHYDROGENASE, MITOCHONDRIAL"/>
    <property type="match status" value="1"/>
</dbReference>
<dbReference type="PANTHER" id="PTHR43716">
    <property type="entry name" value="D-2-HYDROXYGLUTARATE DEHYDROGENASE, MITOCHONDRIAL"/>
    <property type="match status" value="1"/>
</dbReference>
<keyword evidence="8" id="KW-1185">Reference proteome</keyword>